<evidence type="ECO:0000313" key="2">
    <source>
        <dbReference type="Proteomes" id="UP000324222"/>
    </source>
</evidence>
<name>A0A5B7EEH1_PORTR</name>
<keyword evidence="2" id="KW-1185">Reference proteome</keyword>
<proteinExistence type="predicted"/>
<comment type="caution">
    <text evidence="1">The sequence shown here is derived from an EMBL/GenBank/DDBJ whole genome shotgun (WGS) entry which is preliminary data.</text>
</comment>
<sequence length="91" mass="10333">MVDCFCVFTRTSTQACTHTYTGKDGAVFLCLHLHKHTDRCFYGSSDKISTLLTGETLLKILLIISVAQETFVRSHILRSLIYVHTQGYFKT</sequence>
<organism evidence="1 2">
    <name type="scientific">Portunus trituberculatus</name>
    <name type="common">Swimming crab</name>
    <name type="synonym">Neptunus trituberculatus</name>
    <dbReference type="NCBI Taxonomy" id="210409"/>
    <lineage>
        <taxon>Eukaryota</taxon>
        <taxon>Metazoa</taxon>
        <taxon>Ecdysozoa</taxon>
        <taxon>Arthropoda</taxon>
        <taxon>Crustacea</taxon>
        <taxon>Multicrustacea</taxon>
        <taxon>Malacostraca</taxon>
        <taxon>Eumalacostraca</taxon>
        <taxon>Eucarida</taxon>
        <taxon>Decapoda</taxon>
        <taxon>Pleocyemata</taxon>
        <taxon>Brachyura</taxon>
        <taxon>Eubrachyura</taxon>
        <taxon>Portunoidea</taxon>
        <taxon>Portunidae</taxon>
        <taxon>Portuninae</taxon>
        <taxon>Portunus</taxon>
    </lineage>
</organism>
<accession>A0A5B7EEH1</accession>
<dbReference type="Proteomes" id="UP000324222">
    <property type="component" value="Unassembled WGS sequence"/>
</dbReference>
<evidence type="ECO:0000313" key="1">
    <source>
        <dbReference type="EMBL" id="MPC31747.1"/>
    </source>
</evidence>
<dbReference type="AlphaFoldDB" id="A0A5B7EEH1"/>
<protein>
    <submittedName>
        <fullName evidence="1">Uncharacterized protein</fullName>
    </submittedName>
</protein>
<dbReference type="EMBL" id="VSRR010002496">
    <property type="protein sequence ID" value="MPC31747.1"/>
    <property type="molecule type" value="Genomic_DNA"/>
</dbReference>
<reference evidence="1 2" key="1">
    <citation type="submission" date="2019-05" db="EMBL/GenBank/DDBJ databases">
        <title>Another draft genome of Portunus trituberculatus and its Hox gene families provides insights of decapod evolution.</title>
        <authorList>
            <person name="Jeong J.-H."/>
            <person name="Song I."/>
            <person name="Kim S."/>
            <person name="Choi T."/>
            <person name="Kim D."/>
            <person name="Ryu S."/>
            <person name="Kim W."/>
        </authorList>
    </citation>
    <scope>NUCLEOTIDE SEQUENCE [LARGE SCALE GENOMIC DNA]</scope>
    <source>
        <tissue evidence="1">Muscle</tissue>
    </source>
</reference>
<gene>
    <name evidence="1" type="ORF">E2C01_025044</name>
</gene>